<evidence type="ECO:0000313" key="2">
    <source>
        <dbReference type="Proteomes" id="UP000030185"/>
    </source>
</evidence>
<gene>
    <name evidence="1" type="ORF">MYP_377</name>
</gene>
<sequence length="50" mass="6059">MRNNNSEKFYNGIETIFLYSCNICIFKQIFKIIFNLIQYHEKILLNSLLL</sequence>
<dbReference type="Proteomes" id="UP000030185">
    <property type="component" value="Unassembled WGS sequence"/>
</dbReference>
<evidence type="ECO:0000313" key="1">
    <source>
        <dbReference type="EMBL" id="GAL83151.1"/>
    </source>
</evidence>
<protein>
    <submittedName>
        <fullName evidence="1">Uncharacterized protein</fullName>
    </submittedName>
</protein>
<accession>A0A098L8L8</accession>
<proteinExistence type="predicted"/>
<dbReference type="AlphaFoldDB" id="A0A098L8L8"/>
<dbReference type="STRING" id="153721.MYP_377"/>
<comment type="caution">
    <text evidence="1">The sequence shown here is derived from an EMBL/GenBank/DDBJ whole genome shotgun (WGS) entry which is preliminary data.</text>
</comment>
<keyword evidence="2" id="KW-1185">Reference proteome</keyword>
<organism evidence="1 2">
    <name type="scientific">Sporocytophaga myxococcoides</name>
    <dbReference type="NCBI Taxonomy" id="153721"/>
    <lineage>
        <taxon>Bacteria</taxon>
        <taxon>Pseudomonadati</taxon>
        <taxon>Bacteroidota</taxon>
        <taxon>Cytophagia</taxon>
        <taxon>Cytophagales</taxon>
        <taxon>Cytophagaceae</taxon>
        <taxon>Sporocytophaga</taxon>
    </lineage>
</organism>
<name>A0A098L8L8_9BACT</name>
<dbReference type="EMBL" id="BBLT01000001">
    <property type="protein sequence ID" value="GAL83151.1"/>
    <property type="molecule type" value="Genomic_DNA"/>
</dbReference>
<reference evidence="1 2" key="1">
    <citation type="submission" date="2014-09" db="EMBL/GenBank/DDBJ databases">
        <title>Sporocytophaga myxococcoides PG-01 genome sequencing.</title>
        <authorList>
            <person name="Liu L."/>
            <person name="Gao P.J."/>
            <person name="Chen G.J."/>
            <person name="Wang L.S."/>
        </authorList>
    </citation>
    <scope>NUCLEOTIDE SEQUENCE [LARGE SCALE GENOMIC DNA]</scope>
    <source>
        <strain evidence="1 2">PG-01</strain>
    </source>
</reference>